<feature type="region of interest" description="Disordered" evidence="1">
    <location>
        <begin position="327"/>
        <end position="348"/>
    </location>
</feature>
<feature type="chain" id="PRO_5046357729" evidence="2">
    <location>
        <begin position="23"/>
        <end position="569"/>
    </location>
</feature>
<reference evidence="3 4" key="1">
    <citation type="submission" date="2024-05" db="EMBL/GenBank/DDBJ databases">
        <authorList>
            <person name="Jiang F."/>
        </authorList>
    </citation>
    <scope>NUCLEOTIDE SEQUENCE [LARGE SCALE GENOMIC DNA]</scope>
    <source>
        <strain evidence="3 4">LZ166</strain>
    </source>
</reference>
<evidence type="ECO:0000313" key="3">
    <source>
        <dbReference type="EMBL" id="MEX0408143.1"/>
    </source>
</evidence>
<accession>A0ABV3SPK5</accession>
<evidence type="ECO:0000256" key="1">
    <source>
        <dbReference type="SAM" id="MobiDB-lite"/>
    </source>
</evidence>
<evidence type="ECO:0000313" key="4">
    <source>
        <dbReference type="Proteomes" id="UP001556692"/>
    </source>
</evidence>
<dbReference type="RefSeq" id="WP_367956021.1">
    <property type="nucleotide sequence ID" value="NZ_JBDPGJ010000005.1"/>
</dbReference>
<dbReference type="EMBL" id="JBDPGJ010000005">
    <property type="protein sequence ID" value="MEX0408143.1"/>
    <property type="molecule type" value="Genomic_DNA"/>
</dbReference>
<feature type="region of interest" description="Disordered" evidence="1">
    <location>
        <begin position="154"/>
        <end position="180"/>
    </location>
</feature>
<sequence>MSTRKLLAAGIFLLSAASAACAQTYPDEREYADLGRWRVISVTTNGAFHYCAADSDNGRAQLRLATDGNRWQMGNPYYGANGPVRGHIGFGQYLQPVTFMADGDGWASLDADAFADDLRNGSQVRMVLDRGEQAFSLSGSSAAMAKARECAVNQGRPPARRQTPVVREVPPPSAGGTNAYGGYDIAGMPGASERFYGETRGWTVLSGTVNGRFGYCVAERSDNGGVWRLGRDLTVDGSTQWQLAVPYQAMPDWSGQIEVDGDVRPTGGSAAGPWTFVWLQMSDLDRIRNGNTMILDIHRASLDFQLRGTAAAITKIEECVTQGRRGGMYATNRPAPMPPLPGGKQSSRAGLPVPNCPDGGPTLPVTGICQGQASDYLLNTSNPNDYLLPDPSCDWVVNEAQMIDGVLLYKALRCKGITTQLEYGGGAHYATLDITRSALWADNGGTPQGETRVVWITHVDPSNPIPNLLRASRDGMDQPMPGVKCVLKRKDNGDGWVYAPDAATMAAQDGPTPPMCGSFSEGDGVDRWWRVVADFGMLIDLPGEAYQDFDPSSLTLLRKSPAGDWQVAY</sequence>
<protein>
    <submittedName>
        <fullName evidence="3">Uncharacterized protein</fullName>
    </submittedName>
</protein>
<evidence type="ECO:0000256" key="2">
    <source>
        <dbReference type="SAM" id="SignalP"/>
    </source>
</evidence>
<proteinExistence type="predicted"/>
<gene>
    <name evidence="3" type="ORF">ABGN05_21005</name>
</gene>
<dbReference type="PROSITE" id="PS51257">
    <property type="entry name" value="PROKAR_LIPOPROTEIN"/>
    <property type="match status" value="1"/>
</dbReference>
<comment type="caution">
    <text evidence="3">The sequence shown here is derived from an EMBL/GenBank/DDBJ whole genome shotgun (WGS) entry which is preliminary data.</text>
</comment>
<keyword evidence="4" id="KW-1185">Reference proteome</keyword>
<keyword evidence="2" id="KW-0732">Signal</keyword>
<name>A0ABV3SPK5_9HYPH</name>
<feature type="signal peptide" evidence="2">
    <location>
        <begin position="1"/>
        <end position="22"/>
    </location>
</feature>
<dbReference type="Proteomes" id="UP001556692">
    <property type="component" value="Unassembled WGS sequence"/>
</dbReference>
<organism evidence="3 4">
    <name type="scientific">Aquibium pacificus</name>
    <dbReference type="NCBI Taxonomy" id="3153579"/>
    <lineage>
        <taxon>Bacteria</taxon>
        <taxon>Pseudomonadati</taxon>
        <taxon>Pseudomonadota</taxon>
        <taxon>Alphaproteobacteria</taxon>
        <taxon>Hyphomicrobiales</taxon>
        <taxon>Phyllobacteriaceae</taxon>
        <taxon>Aquibium</taxon>
    </lineage>
</organism>